<evidence type="ECO:0000313" key="1">
    <source>
        <dbReference type="EMBL" id="BFO73396.1"/>
    </source>
</evidence>
<dbReference type="EMBL" id="AP035786">
    <property type="protein sequence ID" value="BFO73396.1"/>
    <property type="molecule type" value="Genomic_DNA"/>
</dbReference>
<reference evidence="1" key="1">
    <citation type="submission" date="2024-07" db="EMBL/GenBank/DDBJ databases">
        <title>Complete genome sequence of Prevotella sp. YM-2024 GTC17254.</title>
        <authorList>
            <person name="Hayashi M."/>
            <person name="Muto Y."/>
            <person name="Tanaka K."/>
            <person name="Niwa H."/>
        </authorList>
    </citation>
    <scope>NUCLEOTIDE SEQUENCE</scope>
    <source>
        <strain evidence="1">GTC17254</strain>
    </source>
</reference>
<sequence length="147" mass="16713">MTSPTEQTHLQLERFLNKIAQKLSSCESPTMMTDIHIKVSQDSGEMLALDDSDTEITRCVVEEWIDNKDDKFYLCVTKILRDFLHKNADIANNLGLLKPYSFVLEDDENENIAELYVADDDTIIIGGDLMTGLDDDLDSFFNDLISK</sequence>
<protein>
    <submittedName>
        <fullName evidence="1">Uncharacterized protein</fullName>
    </submittedName>
</protein>
<gene>
    <name evidence="1" type="ORF">GTC17254_09930</name>
</gene>
<dbReference type="AlphaFoldDB" id="A0AB33IU85"/>
<organism evidence="1">
    <name type="scientific">Prevotella sp. GTC17254</name>
    <dbReference type="NCBI Taxonomy" id="3236794"/>
    <lineage>
        <taxon>Bacteria</taxon>
        <taxon>Pseudomonadati</taxon>
        <taxon>Bacteroidota</taxon>
        <taxon>Bacteroidia</taxon>
        <taxon>Bacteroidales</taxon>
        <taxon>Prevotellaceae</taxon>
        <taxon>Prevotella</taxon>
    </lineage>
</organism>
<accession>A0AB33IU85</accession>
<proteinExistence type="predicted"/>
<name>A0AB33IU85_9BACT</name>